<dbReference type="InterPro" id="IPR026569">
    <property type="entry name" value="Ribosomal_bL28"/>
</dbReference>
<dbReference type="SUPFAM" id="SSF143800">
    <property type="entry name" value="L28p-like"/>
    <property type="match status" value="1"/>
</dbReference>
<dbReference type="InterPro" id="IPR050096">
    <property type="entry name" value="Bacterial_rp_bL28"/>
</dbReference>
<evidence type="ECO:0000256" key="3">
    <source>
        <dbReference type="ARBA" id="ARBA00023274"/>
    </source>
</evidence>
<dbReference type="PANTHER" id="PTHR39080">
    <property type="entry name" value="50S RIBOSOMAL PROTEIN L28"/>
    <property type="match status" value="1"/>
</dbReference>
<dbReference type="InterPro" id="IPR034704">
    <property type="entry name" value="Ribosomal_bL28/bL31-like_sf"/>
</dbReference>
<dbReference type="Proteomes" id="UP000016638">
    <property type="component" value="Unassembled WGS sequence"/>
</dbReference>
<evidence type="ECO:0000256" key="2">
    <source>
        <dbReference type="ARBA" id="ARBA00022980"/>
    </source>
</evidence>
<dbReference type="OrthoDB" id="9805609at2"/>
<comment type="caution">
    <text evidence="6">The sequence shown here is derived from an EMBL/GenBank/DDBJ whole genome shotgun (WGS) entry which is preliminary data.</text>
</comment>
<keyword evidence="7" id="KW-1185">Reference proteome</keyword>
<dbReference type="RefSeq" id="WP_021725919.1">
    <property type="nucleotide sequence ID" value="NZ_AWEZ01000043.1"/>
</dbReference>
<name>U2T6W4_9ACTN</name>
<dbReference type="EMBL" id="AWEZ01000043">
    <property type="protein sequence ID" value="ERL08779.1"/>
    <property type="molecule type" value="Genomic_DNA"/>
</dbReference>
<dbReference type="NCBIfam" id="TIGR00009">
    <property type="entry name" value="L28"/>
    <property type="match status" value="1"/>
</dbReference>
<evidence type="ECO:0000256" key="4">
    <source>
        <dbReference type="ARBA" id="ARBA00035174"/>
    </source>
</evidence>
<accession>U2T6W4</accession>
<dbReference type="HAMAP" id="MF_00373">
    <property type="entry name" value="Ribosomal_bL28"/>
    <property type="match status" value="1"/>
</dbReference>
<organism evidence="6 7">
    <name type="scientific">Olsenella profusa F0195</name>
    <dbReference type="NCBI Taxonomy" id="1125712"/>
    <lineage>
        <taxon>Bacteria</taxon>
        <taxon>Bacillati</taxon>
        <taxon>Actinomycetota</taxon>
        <taxon>Coriobacteriia</taxon>
        <taxon>Coriobacteriales</taxon>
        <taxon>Atopobiaceae</taxon>
        <taxon>Olsenella</taxon>
    </lineage>
</organism>
<evidence type="ECO:0000313" key="6">
    <source>
        <dbReference type="EMBL" id="ERL08779.1"/>
    </source>
</evidence>
<dbReference type="STRING" id="1125712.HMPREF1316_0311"/>
<gene>
    <name evidence="5 6" type="primary">rpmB</name>
    <name evidence="6" type="ORF">HMPREF1316_0311</name>
</gene>
<dbReference type="PANTHER" id="PTHR39080:SF1">
    <property type="entry name" value="LARGE RIBOSOMAL SUBUNIT PROTEIN BL28A"/>
    <property type="match status" value="1"/>
</dbReference>
<dbReference type="GO" id="GO:1990904">
    <property type="term" value="C:ribonucleoprotein complex"/>
    <property type="evidence" value="ECO:0007669"/>
    <property type="project" value="UniProtKB-KW"/>
</dbReference>
<dbReference type="Pfam" id="PF00830">
    <property type="entry name" value="Ribosomal_L28"/>
    <property type="match status" value="1"/>
</dbReference>
<dbReference type="GO" id="GO:0006412">
    <property type="term" value="P:translation"/>
    <property type="evidence" value="ECO:0007669"/>
    <property type="project" value="UniProtKB-UniRule"/>
</dbReference>
<dbReference type="InterPro" id="IPR037147">
    <property type="entry name" value="Ribosomal_bL28_sf"/>
</dbReference>
<evidence type="ECO:0000256" key="5">
    <source>
        <dbReference type="HAMAP-Rule" id="MF_00373"/>
    </source>
</evidence>
<dbReference type="GO" id="GO:0003735">
    <property type="term" value="F:structural constituent of ribosome"/>
    <property type="evidence" value="ECO:0007669"/>
    <property type="project" value="InterPro"/>
</dbReference>
<sequence length="66" mass="7310">MSKVCDICGKHAVAGRSVSHSHRTVNRTFKPNIQRVTVYENGRVVKRNVCARCLKKGTVARSAQQA</sequence>
<proteinExistence type="inferred from homology"/>
<evidence type="ECO:0000256" key="1">
    <source>
        <dbReference type="ARBA" id="ARBA00008760"/>
    </source>
</evidence>
<dbReference type="AlphaFoldDB" id="U2T6W4"/>
<dbReference type="Gene3D" id="2.30.170.40">
    <property type="entry name" value="Ribosomal protein L28/L24"/>
    <property type="match status" value="1"/>
</dbReference>
<reference evidence="6 7" key="1">
    <citation type="submission" date="2013-08" db="EMBL/GenBank/DDBJ databases">
        <authorList>
            <person name="Durkin A.S."/>
            <person name="Haft D.R."/>
            <person name="McCorrison J."/>
            <person name="Torralba M."/>
            <person name="Gillis M."/>
            <person name="Haft D.H."/>
            <person name="Methe B."/>
            <person name="Sutton G."/>
            <person name="Nelson K.E."/>
        </authorList>
    </citation>
    <scope>NUCLEOTIDE SEQUENCE [LARGE SCALE GENOMIC DNA]</scope>
    <source>
        <strain evidence="6 7">F0195</strain>
    </source>
</reference>
<protein>
    <recommendedName>
        <fullName evidence="4 5">Large ribosomal subunit protein bL28</fullName>
    </recommendedName>
</protein>
<dbReference type="eggNOG" id="COG0227">
    <property type="taxonomic scope" value="Bacteria"/>
</dbReference>
<comment type="similarity">
    <text evidence="1 5">Belongs to the bacterial ribosomal protein bL28 family.</text>
</comment>
<dbReference type="InterPro" id="IPR001383">
    <property type="entry name" value="Ribosomal_bL28_bact-type"/>
</dbReference>
<keyword evidence="3 5" id="KW-0687">Ribonucleoprotein</keyword>
<dbReference type="PATRIC" id="fig|1125712.3.peg.940"/>
<evidence type="ECO:0000313" key="7">
    <source>
        <dbReference type="Proteomes" id="UP000016638"/>
    </source>
</evidence>
<dbReference type="GO" id="GO:0005840">
    <property type="term" value="C:ribosome"/>
    <property type="evidence" value="ECO:0007669"/>
    <property type="project" value="UniProtKB-KW"/>
</dbReference>
<keyword evidence="2 5" id="KW-0689">Ribosomal protein</keyword>